<dbReference type="PROSITE" id="PS00455">
    <property type="entry name" value="AMP_BINDING"/>
    <property type="match status" value="1"/>
</dbReference>
<dbReference type="Pfam" id="PF13193">
    <property type="entry name" value="AMP-binding_C"/>
    <property type="match status" value="1"/>
</dbReference>
<gene>
    <name evidence="3" type="ORF">GR183_15665</name>
</gene>
<dbReference type="InterPro" id="IPR025110">
    <property type="entry name" value="AMP-bd_C"/>
</dbReference>
<dbReference type="AlphaFoldDB" id="A0A7X3LWI6"/>
<proteinExistence type="predicted"/>
<comment type="caution">
    <text evidence="3">The sequence shown here is derived from an EMBL/GenBank/DDBJ whole genome shotgun (WGS) entry which is preliminary data.</text>
</comment>
<dbReference type="InterPro" id="IPR000873">
    <property type="entry name" value="AMP-dep_synth/lig_dom"/>
</dbReference>
<dbReference type="InterPro" id="IPR045851">
    <property type="entry name" value="AMP-bd_C_sf"/>
</dbReference>
<dbReference type="RefSeq" id="WP_160776587.1">
    <property type="nucleotide sequence ID" value="NZ_WUMV01000007.1"/>
</dbReference>
<dbReference type="InterPro" id="IPR050237">
    <property type="entry name" value="ATP-dep_AMP-bd_enzyme"/>
</dbReference>
<evidence type="ECO:0000259" key="1">
    <source>
        <dbReference type="Pfam" id="PF00501"/>
    </source>
</evidence>
<evidence type="ECO:0000313" key="3">
    <source>
        <dbReference type="EMBL" id="MXN66352.1"/>
    </source>
</evidence>
<reference evidence="3 4" key="1">
    <citation type="submission" date="2019-12" db="EMBL/GenBank/DDBJ databases">
        <authorList>
            <person name="Li M."/>
        </authorList>
    </citation>
    <scope>NUCLEOTIDE SEQUENCE [LARGE SCALE GENOMIC DNA]</scope>
    <source>
        <strain evidence="3 4">GBMRC 2046</strain>
    </source>
</reference>
<dbReference type="SUPFAM" id="SSF56801">
    <property type="entry name" value="Acetyl-CoA synthetase-like"/>
    <property type="match status" value="1"/>
</dbReference>
<sequence>MTTGAIAEEVALPLEPAPLPGEEYRDLPARIRDHARKRPHAVALIDDKTRLSAAELADMMDRTASALSVRGVGPGDVVATLAGVTADHLLAYLGTVALGAAVAPLPVSAHTDALRRMLDNSAAVLTLVDERAPHIPEAASLSGLVAEARSSSPRAPHALSPDGLFDIIYSSGTTGHPKGIEHDTRFRDRQIARLGGLGFGPEAVCLVSTPIYSNTTLAALLPALGQGARIVLQRKFDELAFLELAERHRVTHAMLVPVQIRRLIEHPAFGRFDLSAFKVKLSTSAPLPPALLREVLERWPGRMINIYGMTEGGVSTLLDCGAHPDKLHTVGHPVRGAEIRVIGEDGQALPPGEVGEIVGRSATIMRGYRAAPEATRATTWISPEGWAFIRSGDMGRLDADGFVVLMDRKKDVIISGGFNIYASDLEAVLCSHPAVHEAAVVGVDDPRWGETPVGYVTLKSAADANDIREWANERLGRTQRLSAVAILDALPRNAIGKVLKRDLRARRQTGDADV</sequence>
<evidence type="ECO:0000313" key="4">
    <source>
        <dbReference type="Proteomes" id="UP000433101"/>
    </source>
</evidence>
<name>A0A7X3LWI6_9HYPH</name>
<keyword evidence="4" id="KW-1185">Reference proteome</keyword>
<evidence type="ECO:0000259" key="2">
    <source>
        <dbReference type="Pfam" id="PF13193"/>
    </source>
</evidence>
<dbReference type="Gene3D" id="3.30.300.30">
    <property type="match status" value="1"/>
</dbReference>
<feature type="domain" description="AMP-binding enzyme C-terminal" evidence="2">
    <location>
        <begin position="425"/>
        <end position="497"/>
    </location>
</feature>
<feature type="domain" description="AMP-dependent synthetase/ligase" evidence="1">
    <location>
        <begin position="32"/>
        <end position="368"/>
    </location>
</feature>
<dbReference type="GO" id="GO:0016878">
    <property type="term" value="F:acid-thiol ligase activity"/>
    <property type="evidence" value="ECO:0007669"/>
    <property type="project" value="UniProtKB-ARBA"/>
</dbReference>
<dbReference type="PANTHER" id="PTHR43767">
    <property type="entry name" value="LONG-CHAIN-FATTY-ACID--COA LIGASE"/>
    <property type="match status" value="1"/>
</dbReference>
<dbReference type="EMBL" id="WUMV01000007">
    <property type="protein sequence ID" value="MXN66352.1"/>
    <property type="molecule type" value="Genomic_DNA"/>
</dbReference>
<dbReference type="InterPro" id="IPR042099">
    <property type="entry name" value="ANL_N_sf"/>
</dbReference>
<protein>
    <submittedName>
        <fullName evidence="3">AMP-binding protein</fullName>
    </submittedName>
</protein>
<organism evidence="3 4">
    <name type="scientific">Stappia sediminis</name>
    <dbReference type="NCBI Taxonomy" id="2692190"/>
    <lineage>
        <taxon>Bacteria</taxon>
        <taxon>Pseudomonadati</taxon>
        <taxon>Pseudomonadota</taxon>
        <taxon>Alphaproteobacteria</taxon>
        <taxon>Hyphomicrobiales</taxon>
        <taxon>Stappiaceae</taxon>
        <taxon>Stappia</taxon>
    </lineage>
</organism>
<dbReference type="InterPro" id="IPR020845">
    <property type="entry name" value="AMP-binding_CS"/>
</dbReference>
<dbReference type="Pfam" id="PF00501">
    <property type="entry name" value="AMP-binding"/>
    <property type="match status" value="1"/>
</dbReference>
<dbReference type="Gene3D" id="3.40.50.12780">
    <property type="entry name" value="N-terminal domain of ligase-like"/>
    <property type="match status" value="1"/>
</dbReference>
<dbReference type="Proteomes" id="UP000433101">
    <property type="component" value="Unassembled WGS sequence"/>
</dbReference>
<accession>A0A7X3LWI6</accession>
<dbReference type="PANTHER" id="PTHR43767:SF1">
    <property type="entry name" value="NONRIBOSOMAL PEPTIDE SYNTHASE PES1 (EUROFUNG)-RELATED"/>
    <property type="match status" value="1"/>
</dbReference>